<feature type="compositionally biased region" description="Basic and acidic residues" evidence="1">
    <location>
        <begin position="1"/>
        <end position="14"/>
    </location>
</feature>
<gene>
    <name evidence="2" type="ORF">BAUCODRAFT_37381</name>
</gene>
<dbReference type="Proteomes" id="UP000011761">
    <property type="component" value="Unassembled WGS sequence"/>
</dbReference>
<evidence type="ECO:0000313" key="2">
    <source>
        <dbReference type="EMBL" id="EMC93666.1"/>
    </source>
</evidence>
<sequence>MRELQQKVSTDDNVNRNQPLVDDWDFELPNTHDTSHINEQVVCQGRYRQYPM</sequence>
<dbReference type="RefSeq" id="XP_007679297.1">
    <property type="nucleotide sequence ID" value="XM_007681107.1"/>
</dbReference>
<feature type="region of interest" description="Disordered" evidence="1">
    <location>
        <begin position="1"/>
        <end position="20"/>
    </location>
</feature>
<evidence type="ECO:0000313" key="3">
    <source>
        <dbReference type="Proteomes" id="UP000011761"/>
    </source>
</evidence>
<keyword evidence="3" id="KW-1185">Reference proteome</keyword>
<accession>M2MB15</accession>
<organism evidence="2 3">
    <name type="scientific">Baudoinia panamericana (strain UAMH 10762)</name>
    <name type="common">Angels' share fungus</name>
    <name type="synonym">Baudoinia compniacensis (strain UAMH 10762)</name>
    <dbReference type="NCBI Taxonomy" id="717646"/>
    <lineage>
        <taxon>Eukaryota</taxon>
        <taxon>Fungi</taxon>
        <taxon>Dikarya</taxon>
        <taxon>Ascomycota</taxon>
        <taxon>Pezizomycotina</taxon>
        <taxon>Dothideomycetes</taxon>
        <taxon>Dothideomycetidae</taxon>
        <taxon>Mycosphaerellales</taxon>
        <taxon>Teratosphaeriaceae</taxon>
        <taxon>Baudoinia</taxon>
    </lineage>
</organism>
<evidence type="ECO:0000256" key="1">
    <source>
        <dbReference type="SAM" id="MobiDB-lite"/>
    </source>
</evidence>
<dbReference type="KEGG" id="bcom:BAUCODRAFT_37381"/>
<dbReference type="HOGENOM" id="CLU_3086848_0_0_1"/>
<dbReference type="EMBL" id="KB445560">
    <property type="protein sequence ID" value="EMC93666.1"/>
    <property type="molecule type" value="Genomic_DNA"/>
</dbReference>
<dbReference type="AlphaFoldDB" id="M2MB15"/>
<protein>
    <submittedName>
        <fullName evidence="2">Uncharacterized protein</fullName>
    </submittedName>
</protein>
<dbReference type="GeneID" id="19113228"/>
<name>M2MB15_BAUPA</name>
<proteinExistence type="predicted"/>
<reference evidence="2 3" key="1">
    <citation type="journal article" date="2012" name="PLoS Pathog.">
        <title>Diverse lifestyles and strategies of plant pathogenesis encoded in the genomes of eighteen Dothideomycetes fungi.</title>
        <authorList>
            <person name="Ohm R.A."/>
            <person name="Feau N."/>
            <person name="Henrissat B."/>
            <person name="Schoch C.L."/>
            <person name="Horwitz B.A."/>
            <person name="Barry K.W."/>
            <person name="Condon B.J."/>
            <person name="Copeland A.C."/>
            <person name="Dhillon B."/>
            <person name="Glaser F."/>
            <person name="Hesse C.N."/>
            <person name="Kosti I."/>
            <person name="LaButti K."/>
            <person name="Lindquist E.A."/>
            <person name="Lucas S."/>
            <person name="Salamov A.A."/>
            <person name="Bradshaw R.E."/>
            <person name="Ciuffetti L."/>
            <person name="Hamelin R.C."/>
            <person name="Kema G.H.J."/>
            <person name="Lawrence C."/>
            <person name="Scott J.A."/>
            <person name="Spatafora J.W."/>
            <person name="Turgeon B.G."/>
            <person name="de Wit P.J.G.M."/>
            <person name="Zhong S."/>
            <person name="Goodwin S.B."/>
            <person name="Grigoriev I.V."/>
        </authorList>
    </citation>
    <scope>NUCLEOTIDE SEQUENCE [LARGE SCALE GENOMIC DNA]</scope>
    <source>
        <strain evidence="2 3">UAMH 10762</strain>
    </source>
</reference>